<evidence type="ECO:0000313" key="2">
    <source>
        <dbReference type="EMBL" id="KAG2575065.1"/>
    </source>
</evidence>
<feature type="region of interest" description="Disordered" evidence="1">
    <location>
        <begin position="277"/>
        <end position="356"/>
    </location>
</feature>
<feature type="compositionally biased region" description="Basic and acidic residues" evidence="1">
    <location>
        <begin position="320"/>
        <end position="329"/>
    </location>
</feature>
<dbReference type="InterPro" id="IPR053253">
    <property type="entry name" value="Sex_diff_modulator"/>
</dbReference>
<proteinExistence type="predicted"/>
<feature type="compositionally biased region" description="Basic and acidic residues" evidence="1">
    <location>
        <begin position="422"/>
        <end position="441"/>
    </location>
</feature>
<reference evidence="2" key="1">
    <citation type="submission" date="2020-05" db="EMBL/GenBank/DDBJ databases">
        <title>WGS assembly of Panicum virgatum.</title>
        <authorList>
            <person name="Lovell J.T."/>
            <person name="Jenkins J."/>
            <person name="Shu S."/>
            <person name="Juenger T.E."/>
            <person name="Schmutz J."/>
        </authorList>
    </citation>
    <scope>NUCLEOTIDE SEQUENCE</scope>
    <source>
        <strain evidence="2">AP13</strain>
    </source>
</reference>
<name>A0A8T0QMC8_PANVG</name>
<comment type="caution">
    <text evidence="2">The sequence shown here is derived from an EMBL/GenBank/DDBJ whole genome shotgun (WGS) entry which is preliminary data.</text>
</comment>
<dbReference type="AlphaFoldDB" id="A0A8T0QMC8"/>
<evidence type="ECO:0000313" key="3">
    <source>
        <dbReference type="Proteomes" id="UP000823388"/>
    </source>
</evidence>
<dbReference type="PANTHER" id="PTHR33087:SF31">
    <property type="entry name" value="OS06G0482850 PROTEIN"/>
    <property type="match status" value="1"/>
</dbReference>
<dbReference type="PANTHER" id="PTHR33087">
    <property type="entry name" value="OS07G0539200 PROTEIN"/>
    <property type="match status" value="1"/>
</dbReference>
<accession>A0A8T0QMC8</accession>
<protein>
    <submittedName>
        <fullName evidence="2">Uncharacterized protein</fullName>
    </submittedName>
</protein>
<feature type="compositionally biased region" description="Basic and acidic residues" evidence="1">
    <location>
        <begin position="279"/>
        <end position="292"/>
    </location>
</feature>
<dbReference type="Proteomes" id="UP000823388">
    <property type="component" value="Chromosome 7K"/>
</dbReference>
<dbReference type="EMBL" id="CM029049">
    <property type="protein sequence ID" value="KAG2575065.1"/>
    <property type="molecule type" value="Genomic_DNA"/>
</dbReference>
<organism evidence="2 3">
    <name type="scientific">Panicum virgatum</name>
    <name type="common">Blackwell switchgrass</name>
    <dbReference type="NCBI Taxonomy" id="38727"/>
    <lineage>
        <taxon>Eukaryota</taxon>
        <taxon>Viridiplantae</taxon>
        <taxon>Streptophyta</taxon>
        <taxon>Embryophyta</taxon>
        <taxon>Tracheophyta</taxon>
        <taxon>Spermatophyta</taxon>
        <taxon>Magnoliopsida</taxon>
        <taxon>Liliopsida</taxon>
        <taxon>Poales</taxon>
        <taxon>Poaceae</taxon>
        <taxon>PACMAD clade</taxon>
        <taxon>Panicoideae</taxon>
        <taxon>Panicodae</taxon>
        <taxon>Paniceae</taxon>
        <taxon>Panicinae</taxon>
        <taxon>Panicum</taxon>
        <taxon>Panicum sect. Hiantes</taxon>
    </lineage>
</organism>
<gene>
    <name evidence="2" type="ORF">PVAP13_7KG434600</name>
</gene>
<keyword evidence="3" id="KW-1185">Reference proteome</keyword>
<evidence type="ECO:0000256" key="1">
    <source>
        <dbReference type="SAM" id="MobiDB-lite"/>
    </source>
</evidence>
<feature type="compositionally biased region" description="Gly residues" evidence="1">
    <location>
        <begin position="330"/>
        <end position="350"/>
    </location>
</feature>
<sequence length="689" mass="75100">MEYFIPGEPERRPNRVVACVRRSPAMREAERDIMIHTLVAVQMDASARLSCEAVKQGASNQLRLPEHLLQVSKLRSATYLLRFETQQQRNAALGRELLVFGRSRLHLMPWTRQFGASASNMFYRARVCIEGVPPHAEQIEVVRQLFDRRTFVQSVDHEKATEDEKACFCVWVACGDPDSIPRDGTLQVEELPEFAAEVFGEQSGSAAHVGTAQLLNYRVFLHVDRVVDYTTPPRSSYHSYASVRSGISDDEPEVEWPLQHRFVWQLGVPDGYPVQKRVPVHERLGERRRDRSPSGGGGGFGRLDLRQFPPPSQHGFARGSDNHQGENRGRYGGGAGGRQYSGVHGQGPGGSVEATKKMSGDLTKVGDATALQGPDLTKDGVATELEVPVVILKRQAADEPSWCADLPCRSRESPVATQETQDPMREEASREAAQQDRRQQEETATPQSEKTVQSLLGARVGQLPVHDDQGQTLAGHCSTCVDTDEDTWPQGGQQQVVDTESVGDQLVEKFGAAGQCSVLPIELGLGCDRDSRGPFGAVGAGQPAQAMGDAVDLDPGQSGGNLEAGLPPTPIYSKIAGALLTPPCARGFRPDLNESTAKEQPQTKRKSIRIANKPKTDLTMEQQATVLLMKKCGLVDDGDLMVKDKIAKFPEQFTGKLKEDAVGGYRDLFGLDNVGSADALSALAIHADA</sequence>
<feature type="region of interest" description="Disordered" evidence="1">
    <location>
        <begin position="408"/>
        <end position="451"/>
    </location>
</feature>